<dbReference type="GO" id="GO:0006605">
    <property type="term" value="P:protein targeting"/>
    <property type="evidence" value="ECO:0007669"/>
    <property type="project" value="TreeGrafter"/>
</dbReference>
<dbReference type="InterPro" id="IPR051946">
    <property type="entry name" value="Intracell_Traff-Reg"/>
</dbReference>
<name>A0A0P7USN0_SCLFO</name>
<accession>A0A0P7USN0</accession>
<dbReference type="GO" id="GO:0005739">
    <property type="term" value="C:mitochondrion"/>
    <property type="evidence" value="ECO:0007669"/>
    <property type="project" value="UniProtKB-SubCell"/>
</dbReference>
<dbReference type="AlphaFoldDB" id="A0A0P7USN0"/>
<dbReference type="STRING" id="113540.ENSSFOP00015019276"/>
<keyword evidence="4" id="KW-0496">Mitochondrion</keyword>
<dbReference type="GO" id="GO:0098957">
    <property type="term" value="P:anterograde axonal transport of mitochondrion"/>
    <property type="evidence" value="ECO:0007669"/>
    <property type="project" value="TreeGrafter"/>
</dbReference>
<feature type="region of interest" description="Disordered" evidence="6">
    <location>
        <begin position="1"/>
        <end position="33"/>
    </location>
</feature>
<dbReference type="PANTHER" id="PTHR15751:SF13">
    <property type="entry name" value="TRAFFICKING KINESIN-BINDING PROTEIN 2"/>
    <property type="match status" value="1"/>
</dbReference>
<feature type="coiled-coil region" evidence="5">
    <location>
        <begin position="121"/>
        <end position="148"/>
    </location>
</feature>
<dbReference type="GO" id="GO:1904115">
    <property type="term" value="C:axon cytoplasm"/>
    <property type="evidence" value="ECO:0007669"/>
    <property type="project" value="GOC"/>
</dbReference>
<evidence type="ECO:0000256" key="2">
    <source>
        <dbReference type="ARBA" id="ARBA00007007"/>
    </source>
</evidence>
<feature type="compositionally biased region" description="Basic and acidic residues" evidence="6">
    <location>
        <begin position="8"/>
        <end position="26"/>
    </location>
</feature>
<dbReference type="GO" id="GO:0022008">
    <property type="term" value="P:neurogenesis"/>
    <property type="evidence" value="ECO:0007669"/>
    <property type="project" value="TreeGrafter"/>
</dbReference>
<evidence type="ECO:0000259" key="7">
    <source>
        <dbReference type="SMART" id="SM01423"/>
    </source>
</evidence>
<dbReference type="GO" id="GO:0050811">
    <property type="term" value="F:GABA receptor binding"/>
    <property type="evidence" value="ECO:0007669"/>
    <property type="project" value="TreeGrafter"/>
</dbReference>
<evidence type="ECO:0000256" key="4">
    <source>
        <dbReference type="ARBA" id="ARBA00023128"/>
    </source>
</evidence>
<feature type="coiled-coil region" evidence="5">
    <location>
        <begin position="237"/>
        <end position="334"/>
    </location>
</feature>
<dbReference type="GO" id="GO:0047496">
    <property type="term" value="P:vesicle transport along microtubule"/>
    <property type="evidence" value="ECO:0007669"/>
    <property type="project" value="TreeGrafter"/>
</dbReference>
<dbReference type="SMART" id="SM01424">
    <property type="entry name" value="HAP1_N"/>
    <property type="match status" value="1"/>
</dbReference>
<feature type="compositionally biased region" description="Basic and acidic residues" evidence="6">
    <location>
        <begin position="594"/>
        <end position="616"/>
    </location>
</feature>
<evidence type="ECO:0000256" key="1">
    <source>
        <dbReference type="ARBA" id="ARBA00004173"/>
    </source>
</evidence>
<organism evidence="9 10">
    <name type="scientific">Scleropages formosus</name>
    <name type="common">Asian bonytongue</name>
    <name type="synonym">Osteoglossum formosum</name>
    <dbReference type="NCBI Taxonomy" id="113540"/>
    <lineage>
        <taxon>Eukaryota</taxon>
        <taxon>Metazoa</taxon>
        <taxon>Chordata</taxon>
        <taxon>Craniata</taxon>
        <taxon>Vertebrata</taxon>
        <taxon>Euteleostomi</taxon>
        <taxon>Actinopterygii</taxon>
        <taxon>Neopterygii</taxon>
        <taxon>Teleostei</taxon>
        <taxon>Osteoglossocephala</taxon>
        <taxon>Osteoglossomorpha</taxon>
        <taxon>Osteoglossiformes</taxon>
        <taxon>Osteoglossidae</taxon>
        <taxon>Scleropages</taxon>
    </lineage>
</organism>
<gene>
    <name evidence="9" type="ORF">Z043_108488</name>
</gene>
<dbReference type="InterPro" id="IPR022154">
    <property type="entry name" value="TRAK1/2_C"/>
</dbReference>
<dbReference type="GO" id="GO:0030425">
    <property type="term" value="C:dendrite"/>
    <property type="evidence" value="ECO:0007669"/>
    <property type="project" value="TreeGrafter"/>
</dbReference>
<dbReference type="EMBL" id="JARO02002504">
    <property type="protein sequence ID" value="KPP72503.1"/>
    <property type="molecule type" value="Genomic_DNA"/>
</dbReference>
<feature type="coiled-coil region" evidence="5">
    <location>
        <begin position="184"/>
        <end position="211"/>
    </location>
</feature>
<dbReference type="GO" id="GO:0031410">
    <property type="term" value="C:cytoplasmic vesicle"/>
    <property type="evidence" value="ECO:0007669"/>
    <property type="project" value="TreeGrafter"/>
</dbReference>
<dbReference type="SMART" id="SM01423">
    <property type="entry name" value="Milton"/>
    <property type="match status" value="1"/>
</dbReference>
<dbReference type="GO" id="GO:0048311">
    <property type="term" value="P:mitochondrion distribution"/>
    <property type="evidence" value="ECO:0007669"/>
    <property type="project" value="TreeGrafter"/>
</dbReference>
<evidence type="ECO:0000313" key="9">
    <source>
        <dbReference type="EMBL" id="KPP72503.1"/>
    </source>
</evidence>
<reference evidence="9 10" key="1">
    <citation type="submission" date="2015-08" db="EMBL/GenBank/DDBJ databases">
        <title>The genome of the Asian arowana (Scleropages formosus).</title>
        <authorList>
            <person name="Tan M.H."/>
            <person name="Gan H.M."/>
            <person name="Croft L.J."/>
            <person name="Austin C.M."/>
        </authorList>
    </citation>
    <scope>NUCLEOTIDE SEQUENCE [LARGE SCALE GENOMIC DNA]</scope>
    <source>
        <strain evidence="9">Aro1</strain>
    </source>
</reference>
<comment type="subcellular location">
    <subcellularLocation>
        <location evidence="1">Mitochondrion</location>
    </subcellularLocation>
</comment>
<feature type="domain" description="HAP1 N-terminal" evidence="8">
    <location>
        <begin position="39"/>
        <end position="334"/>
    </location>
</feature>
<protein>
    <submittedName>
        <fullName evidence="9">Trafficking kinesin-binding protein 2-like</fullName>
    </submittedName>
</protein>
<evidence type="ECO:0000256" key="6">
    <source>
        <dbReference type="SAM" id="MobiDB-lite"/>
    </source>
</evidence>
<keyword evidence="3 5" id="KW-0175">Coiled coil</keyword>
<proteinExistence type="inferred from homology"/>
<feature type="compositionally biased region" description="Low complexity" evidence="6">
    <location>
        <begin position="439"/>
        <end position="454"/>
    </location>
</feature>
<feature type="region of interest" description="Disordered" evidence="6">
    <location>
        <begin position="422"/>
        <end position="454"/>
    </location>
</feature>
<evidence type="ECO:0000256" key="3">
    <source>
        <dbReference type="ARBA" id="ARBA00023054"/>
    </source>
</evidence>
<dbReference type="PANTHER" id="PTHR15751">
    <property type="entry name" value="TRAFFICKING KINESIN-BINDING PROTEIN"/>
    <property type="match status" value="1"/>
</dbReference>
<dbReference type="InterPro" id="IPR006933">
    <property type="entry name" value="HAP1_N"/>
</dbReference>
<dbReference type="Pfam" id="PF04849">
    <property type="entry name" value="HAP1_N"/>
    <property type="match status" value="1"/>
</dbReference>
<comment type="similarity">
    <text evidence="2">Belongs to the milton family.</text>
</comment>
<dbReference type="GO" id="GO:0017022">
    <property type="term" value="F:myosin binding"/>
    <property type="evidence" value="ECO:0007669"/>
    <property type="project" value="TreeGrafter"/>
</dbReference>
<sequence length="955" mass="104888">MFEVKAMNVEKVDSADGSDDGSHTHGSEPVWFGPHGSDSESLYLYDGQDSVVSSSSLPEENSGLSPMLAEETLRYMILSADRAEQMARTYSDIDMMTHLLAERERDLELAARIGQSLLQRNHMLQQRSEALEDQLAQALDQVRQLQHELGKKDKLLRMVSSASEESEADINCPSPQRQTQPLHIALALSQLEVLQSKLQDLEEENLAMRSQACYLKTETLTYEEKEQQLVHDCVKELRECNNQMVALTDELSEKNDELLHHQEEISHLLSQIVELQHRVKELALEKEDLRLHLQASKDAQRQLTAELNELHERNAECLGMLQESQEEVKELRNRSIPSAGLHTHLSCAQFPMDSLAAEIEGSMRKELSMEEDGAFQDQRKSQRRVFQTVRSINKSVQSRSITHHIPGSAYNGVVMTSQPFQSNVPAAQPHSTEESCRRPLQLGQPGSPGGSDLSSALRRLSLRRQNFACEQKFLKAEQDRKLQALAMAAGSREGSEASIEGSTCSIPDSNIVSCVSSTSDLATSGSFKTFMPEKLQIVKPMEGSLTLYHWQQLAQPHLATILDPHPGVVTKGFHCLVQDAVFHLTDLEEDGEEELHSRRVWEEQKAKGEDKGKNHDNEEDEEGEGGITFVVSCTSTPAEKTGKQDKRMDFLESLLPYIPPRVSSALPPPSTPSSFSAQGFGSQASASVQNPGKCLSLTCSTYTFTTCRILHPLDVTQVTPSSFSHLEAVSGNMPSSLRTGPSTPVTPCRLSLGDSFPTHSTTAPRGLAKLLQEKGISAQVAIENDIPQLAPSRPPITPPNSPLQSLIPSPLPFEAQQASSSDNFLASRPAQLFLQDVYGLKLGQPCQNRPPPACERRQTKGGLAERLQQLGFTKVLQGPEKEALQGPDKDTLQCHDSATLLLAGGGSLLDRLRRNQSLPAVIGGRGPSLTSASPQATLLHPTTLAITVPPSSSLS</sequence>
<evidence type="ECO:0000313" key="10">
    <source>
        <dbReference type="Proteomes" id="UP000034805"/>
    </source>
</evidence>
<evidence type="ECO:0000259" key="8">
    <source>
        <dbReference type="SMART" id="SM01424"/>
    </source>
</evidence>
<dbReference type="Pfam" id="PF12448">
    <property type="entry name" value="Milton"/>
    <property type="match status" value="1"/>
</dbReference>
<feature type="domain" description="Trafficking kinesin-binding protein C-terminal" evidence="7">
    <location>
        <begin position="397"/>
        <end position="544"/>
    </location>
</feature>
<feature type="region of interest" description="Disordered" evidence="6">
    <location>
        <begin position="592"/>
        <end position="625"/>
    </location>
</feature>
<evidence type="ECO:0000256" key="5">
    <source>
        <dbReference type="SAM" id="Coils"/>
    </source>
</evidence>
<comment type="caution">
    <text evidence="9">The sequence shown here is derived from an EMBL/GenBank/DDBJ whole genome shotgun (WGS) entry which is preliminary data.</text>
</comment>
<dbReference type="Proteomes" id="UP000034805">
    <property type="component" value="Unassembled WGS sequence"/>
</dbReference>